<gene>
    <name evidence="2" type="ORF">J2S55_009141</name>
</gene>
<comment type="caution">
    <text evidence="2">The sequence shown here is derived from an EMBL/GenBank/DDBJ whole genome shotgun (WGS) entry which is preliminary data.</text>
</comment>
<keyword evidence="3" id="KW-1185">Reference proteome</keyword>
<protein>
    <submittedName>
        <fullName evidence="2">TnpA family transposase</fullName>
    </submittedName>
</protein>
<accession>A0ABT9RND1</accession>
<dbReference type="InterPro" id="IPR025296">
    <property type="entry name" value="DUF4158"/>
</dbReference>
<sequence length="127" mass="14370">MPVEFLTDEQAAAYGRFTRVPTQAELERFFFLDDADRKLIAKRRGEHNRLGFALQLVTVRYLGRFLPGPVEIPVAVIDYVAERLGIVDASCVKRYAQRAETHREHAGQIQDAHGLRDFSEAAAELKA</sequence>
<dbReference type="EMBL" id="JAUSRB010000002">
    <property type="protein sequence ID" value="MDP9869875.1"/>
    <property type="molecule type" value="Genomic_DNA"/>
</dbReference>
<organism evidence="2 3">
    <name type="scientific">Streptosporangium brasiliense</name>
    <dbReference type="NCBI Taxonomy" id="47480"/>
    <lineage>
        <taxon>Bacteria</taxon>
        <taxon>Bacillati</taxon>
        <taxon>Actinomycetota</taxon>
        <taxon>Actinomycetes</taxon>
        <taxon>Streptosporangiales</taxon>
        <taxon>Streptosporangiaceae</taxon>
        <taxon>Streptosporangium</taxon>
    </lineage>
</organism>
<evidence type="ECO:0000259" key="1">
    <source>
        <dbReference type="Pfam" id="PF13700"/>
    </source>
</evidence>
<reference evidence="2 3" key="1">
    <citation type="submission" date="2023-07" db="EMBL/GenBank/DDBJ databases">
        <title>Sequencing the genomes of 1000 actinobacteria strains.</title>
        <authorList>
            <person name="Klenk H.-P."/>
        </authorList>
    </citation>
    <scope>NUCLEOTIDE SEQUENCE [LARGE SCALE GENOMIC DNA]</scope>
    <source>
        <strain evidence="2 3">DSM 44109</strain>
    </source>
</reference>
<evidence type="ECO:0000313" key="3">
    <source>
        <dbReference type="Proteomes" id="UP001230426"/>
    </source>
</evidence>
<dbReference type="RefSeq" id="WP_306874313.1">
    <property type="nucleotide sequence ID" value="NZ_JAUSRB010000002.1"/>
</dbReference>
<name>A0ABT9RND1_9ACTN</name>
<dbReference type="Proteomes" id="UP001230426">
    <property type="component" value="Unassembled WGS sequence"/>
</dbReference>
<dbReference type="Pfam" id="PF13700">
    <property type="entry name" value="DUF4158"/>
    <property type="match status" value="1"/>
</dbReference>
<proteinExistence type="predicted"/>
<evidence type="ECO:0000313" key="2">
    <source>
        <dbReference type="EMBL" id="MDP9869875.1"/>
    </source>
</evidence>
<feature type="domain" description="DUF4158" evidence="1">
    <location>
        <begin position="5"/>
        <end position="123"/>
    </location>
</feature>